<proteinExistence type="predicted"/>
<keyword evidence="6" id="KW-1185">Reference proteome</keyword>
<dbReference type="PROSITE" id="PS50897">
    <property type="entry name" value="CTLH"/>
    <property type="match status" value="1"/>
</dbReference>
<dbReference type="PANTHER" id="PTHR22838">
    <property type="entry name" value="WD REPEAT PROTEIN 26-RELATED"/>
    <property type="match status" value="1"/>
</dbReference>
<comment type="caution">
    <text evidence="5">The sequence shown here is derived from an EMBL/GenBank/DDBJ whole genome shotgun (WGS) entry which is preliminary data.</text>
</comment>
<evidence type="ECO:0000256" key="2">
    <source>
        <dbReference type="ARBA" id="ARBA00022737"/>
    </source>
</evidence>
<dbReference type="EMBL" id="JAIWQS010000007">
    <property type="protein sequence ID" value="KAJ8759312.1"/>
    <property type="molecule type" value="Genomic_DNA"/>
</dbReference>
<evidence type="ECO:0000256" key="1">
    <source>
        <dbReference type="ARBA" id="ARBA00022574"/>
    </source>
</evidence>
<evidence type="ECO:0000313" key="6">
    <source>
        <dbReference type="Proteomes" id="UP001159364"/>
    </source>
</evidence>
<evidence type="ECO:0000256" key="3">
    <source>
        <dbReference type="SAM" id="MobiDB-lite"/>
    </source>
</evidence>
<reference evidence="5 6" key="1">
    <citation type="submission" date="2021-09" db="EMBL/GenBank/DDBJ databases">
        <title>Genomic insights and catalytic innovation underlie evolution of tropane alkaloids biosynthesis.</title>
        <authorList>
            <person name="Wang Y.-J."/>
            <person name="Tian T."/>
            <person name="Huang J.-P."/>
            <person name="Huang S.-X."/>
        </authorList>
    </citation>
    <scope>NUCLEOTIDE SEQUENCE [LARGE SCALE GENOMIC DNA]</scope>
    <source>
        <strain evidence="5">KIB-2018</strain>
        <tissue evidence="5">Leaf</tissue>
    </source>
</reference>
<feature type="domain" description="CTLH" evidence="4">
    <location>
        <begin position="84"/>
        <end position="136"/>
    </location>
</feature>
<gene>
    <name evidence="5" type="ORF">K2173_006832</name>
</gene>
<keyword evidence="2" id="KW-0677">Repeat</keyword>
<dbReference type="InterPro" id="IPR006595">
    <property type="entry name" value="CTLH_C"/>
</dbReference>
<sequence length="172" mass="19309">MNLGSDCVHPFVALQNCIKANPNAFSKDILEDEEAEKKQQEQPQPVQDGKIIPPLWSRESSSYNKTVAALEEESRIPLHQSKLKLLLQLVMEEKWEECVGTLSAIDHLDGETIKLAIFLLLEQKFLDLLKMVKVNDATRTLREESVPLGVNMTRVSELSSCLTAPPERLISG</sequence>
<evidence type="ECO:0000259" key="4">
    <source>
        <dbReference type="PROSITE" id="PS50897"/>
    </source>
</evidence>
<dbReference type="InterPro" id="IPR051350">
    <property type="entry name" value="WD_repeat-ST_regulator"/>
</dbReference>
<dbReference type="AlphaFoldDB" id="A0AAV8SXW0"/>
<keyword evidence="1" id="KW-0853">WD repeat</keyword>
<accession>A0AAV8SXW0</accession>
<protein>
    <recommendedName>
        <fullName evidence="4">CTLH domain-containing protein</fullName>
    </recommendedName>
</protein>
<dbReference type="PANTHER" id="PTHR22838:SF6">
    <property type="entry name" value="WD REPEAT-CONTAINING PROTEIN 26 HOMOLOG"/>
    <property type="match status" value="1"/>
</dbReference>
<feature type="region of interest" description="Disordered" evidence="3">
    <location>
        <begin position="32"/>
        <end position="52"/>
    </location>
</feature>
<evidence type="ECO:0000313" key="5">
    <source>
        <dbReference type="EMBL" id="KAJ8759312.1"/>
    </source>
</evidence>
<organism evidence="5 6">
    <name type="scientific">Erythroxylum novogranatense</name>
    <dbReference type="NCBI Taxonomy" id="1862640"/>
    <lineage>
        <taxon>Eukaryota</taxon>
        <taxon>Viridiplantae</taxon>
        <taxon>Streptophyta</taxon>
        <taxon>Embryophyta</taxon>
        <taxon>Tracheophyta</taxon>
        <taxon>Spermatophyta</taxon>
        <taxon>Magnoliopsida</taxon>
        <taxon>eudicotyledons</taxon>
        <taxon>Gunneridae</taxon>
        <taxon>Pentapetalae</taxon>
        <taxon>rosids</taxon>
        <taxon>fabids</taxon>
        <taxon>Malpighiales</taxon>
        <taxon>Erythroxylaceae</taxon>
        <taxon>Erythroxylum</taxon>
    </lineage>
</organism>
<name>A0AAV8SXW0_9ROSI</name>
<dbReference type="Proteomes" id="UP001159364">
    <property type="component" value="Linkage Group LG07"/>
</dbReference>